<proteinExistence type="predicted"/>
<evidence type="ECO:0000313" key="2">
    <source>
        <dbReference type="Proteomes" id="UP000076962"/>
    </source>
</evidence>
<evidence type="ECO:0000313" key="1">
    <source>
        <dbReference type="EMBL" id="OAD18950.1"/>
    </source>
</evidence>
<accession>A0A0A6P068</accession>
<gene>
    <name evidence="1" type="ORF">THIOM_005436</name>
</gene>
<dbReference type="EMBL" id="LUTY01003012">
    <property type="protein sequence ID" value="OAD18950.1"/>
    <property type="molecule type" value="Genomic_DNA"/>
</dbReference>
<organism evidence="1 2">
    <name type="scientific">Candidatus Thiomargarita nelsonii</name>
    <dbReference type="NCBI Taxonomy" id="1003181"/>
    <lineage>
        <taxon>Bacteria</taxon>
        <taxon>Pseudomonadati</taxon>
        <taxon>Pseudomonadota</taxon>
        <taxon>Gammaproteobacteria</taxon>
        <taxon>Thiotrichales</taxon>
        <taxon>Thiotrichaceae</taxon>
        <taxon>Thiomargarita</taxon>
    </lineage>
</organism>
<keyword evidence="2" id="KW-1185">Reference proteome</keyword>
<comment type="caution">
    <text evidence="1">The sequence shown here is derived from an EMBL/GenBank/DDBJ whole genome shotgun (WGS) entry which is preliminary data.</text>
</comment>
<name>A0A0A6P068_9GAMM</name>
<reference evidence="1 2" key="1">
    <citation type="submission" date="2016-05" db="EMBL/GenBank/DDBJ databases">
        <title>Single-cell genome of chain-forming Candidatus Thiomargarita nelsonii and comparison to other large sulfur-oxidizing bacteria.</title>
        <authorList>
            <person name="Winkel M."/>
            <person name="Salman V."/>
            <person name="Woyke T."/>
            <person name="Schulz-Vogt H."/>
            <person name="Richter M."/>
            <person name="Flood B."/>
            <person name="Bailey J."/>
            <person name="Amann R."/>
            <person name="Mussmann M."/>
        </authorList>
    </citation>
    <scope>NUCLEOTIDE SEQUENCE [LARGE SCALE GENOMIC DNA]</scope>
    <source>
        <strain evidence="1 2">THI036</strain>
    </source>
</reference>
<dbReference type="AlphaFoldDB" id="A0A0A6P068"/>
<sequence>MLPLMRVRTKFILDVQKLAMLKVEEQNANEDHKFVVELLKSTVLMLLIKRLSRRGGIKSKKI</sequence>
<protein>
    <submittedName>
        <fullName evidence="1">Uncharacterized protein</fullName>
    </submittedName>
</protein>
<dbReference type="Proteomes" id="UP000076962">
    <property type="component" value="Unassembled WGS sequence"/>
</dbReference>